<proteinExistence type="inferred from homology"/>
<comment type="similarity">
    <text evidence="2">Belongs to the tellurite-resistance/dicarboxylate transporter (TDT) family.</text>
</comment>
<evidence type="ECO:0000256" key="2">
    <source>
        <dbReference type="ARBA" id="ARBA00008566"/>
    </source>
</evidence>
<feature type="transmembrane region" description="Helical" evidence="8">
    <location>
        <begin position="40"/>
        <end position="60"/>
    </location>
</feature>
<keyword evidence="4" id="KW-1003">Cell membrane</keyword>
<feature type="transmembrane region" description="Helical" evidence="8">
    <location>
        <begin position="165"/>
        <end position="194"/>
    </location>
</feature>
<keyword evidence="6 8" id="KW-1133">Transmembrane helix</keyword>
<gene>
    <name evidence="9" type="ORF">MECH1_V1_0901</name>
</gene>
<dbReference type="Proteomes" id="UP001497493">
    <property type="component" value="Chromosome"/>
</dbReference>
<name>A0ABM9NGF9_9GAMM</name>
<dbReference type="Pfam" id="PF03595">
    <property type="entry name" value="SLAC1"/>
    <property type="match status" value="1"/>
</dbReference>
<feature type="transmembrane region" description="Helical" evidence="8">
    <location>
        <begin position="277"/>
        <end position="297"/>
    </location>
</feature>
<evidence type="ECO:0000256" key="7">
    <source>
        <dbReference type="ARBA" id="ARBA00023136"/>
    </source>
</evidence>
<evidence type="ECO:0000256" key="1">
    <source>
        <dbReference type="ARBA" id="ARBA00004651"/>
    </source>
</evidence>
<dbReference type="EMBL" id="OZ026884">
    <property type="protein sequence ID" value="CAL1239677.1"/>
    <property type="molecule type" value="Genomic_DNA"/>
</dbReference>
<feature type="transmembrane region" description="Helical" evidence="8">
    <location>
        <begin position="317"/>
        <end position="335"/>
    </location>
</feature>
<feature type="transmembrane region" description="Helical" evidence="8">
    <location>
        <begin position="245"/>
        <end position="265"/>
    </location>
</feature>
<reference evidence="9 10" key="1">
    <citation type="submission" date="2024-04" db="EMBL/GenBank/DDBJ databases">
        <authorList>
            <person name="Cremers G."/>
        </authorList>
    </citation>
    <scope>NUCLEOTIDE SEQUENCE [LARGE SCALE GENOMIC DNA]</scope>
    <source>
        <strain evidence="9">MeCH1-AG</strain>
    </source>
</reference>
<dbReference type="InterPro" id="IPR038665">
    <property type="entry name" value="Voltage-dep_anion_channel_sf"/>
</dbReference>
<accession>A0ABM9NGF9</accession>
<keyword evidence="3" id="KW-0813">Transport</keyword>
<organism evidence="9 10">
    <name type="scientific">Candidatus Methylocalor cossyra</name>
    <dbReference type="NCBI Taxonomy" id="3108543"/>
    <lineage>
        <taxon>Bacteria</taxon>
        <taxon>Pseudomonadati</taxon>
        <taxon>Pseudomonadota</taxon>
        <taxon>Gammaproteobacteria</taxon>
        <taxon>Methylococcales</taxon>
        <taxon>Methylococcaceae</taxon>
        <taxon>Candidatus Methylocalor</taxon>
    </lineage>
</organism>
<feature type="transmembrane region" description="Helical" evidence="8">
    <location>
        <begin position="206"/>
        <end position="225"/>
    </location>
</feature>
<dbReference type="PANTHER" id="PTHR31686:SF1">
    <property type="entry name" value="SULFITE EFFLUX PUMP SSU1"/>
    <property type="match status" value="1"/>
</dbReference>
<evidence type="ECO:0000313" key="10">
    <source>
        <dbReference type="Proteomes" id="UP001497493"/>
    </source>
</evidence>
<sequence>MPVIRHLPPGSFAPVMATGIVSIAAHAFDDPWIVRTLFRLNQALYAVLWLLTLVRCLAYPTRVKADLGNPKAAPGFLTIVAGTCLLGSQYVLFEQDYGLGWWLWLAGLGLWGLLLYAVFTALILAAQPTRLACIDGSWLLTVVATQSVAVLGVLLAPTLPEHRVLVLFAALCLYLLGCVLYLLITALIVGRLLLVPLTARDWVPSYWINMGAAAITVLAGSTLASHASLVPWLEVLIPFLKGCAVLFWAVATWWIPLILILGFWRYVCQNFPIRYELAYWSVVFPLGMYSAGTHQLAKTMDIAILHPLARVFFSASLSAWLVVFIGLLRTILALGRAR</sequence>
<evidence type="ECO:0000313" key="9">
    <source>
        <dbReference type="EMBL" id="CAL1239677.1"/>
    </source>
</evidence>
<evidence type="ECO:0000256" key="3">
    <source>
        <dbReference type="ARBA" id="ARBA00022448"/>
    </source>
</evidence>
<evidence type="ECO:0000256" key="6">
    <source>
        <dbReference type="ARBA" id="ARBA00022989"/>
    </source>
</evidence>
<feature type="transmembrane region" description="Helical" evidence="8">
    <location>
        <begin position="72"/>
        <end position="93"/>
    </location>
</feature>
<keyword evidence="7 8" id="KW-0472">Membrane</keyword>
<dbReference type="PANTHER" id="PTHR31686">
    <property type="match status" value="1"/>
</dbReference>
<dbReference type="InterPro" id="IPR004695">
    <property type="entry name" value="SLAC1/Mae1/Ssu1/TehA"/>
</dbReference>
<feature type="transmembrane region" description="Helical" evidence="8">
    <location>
        <begin position="12"/>
        <end position="28"/>
    </location>
</feature>
<keyword evidence="5 8" id="KW-0812">Transmembrane</keyword>
<keyword evidence="10" id="KW-1185">Reference proteome</keyword>
<evidence type="ECO:0000256" key="8">
    <source>
        <dbReference type="SAM" id="Phobius"/>
    </source>
</evidence>
<dbReference type="InterPro" id="IPR051629">
    <property type="entry name" value="Sulfite_efflux_TDT"/>
</dbReference>
<feature type="transmembrane region" description="Helical" evidence="8">
    <location>
        <begin position="138"/>
        <end position="159"/>
    </location>
</feature>
<evidence type="ECO:0000256" key="5">
    <source>
        <dbReference type="ARBA" id="ARBA00022692"/>
    </source>
</evidence>
<feature type="transmembrane region" description="Helical" evidence="8">
    <location>
        <begin position="99"/>
        <end position="126"/>
    </location>
</feature>
<comment type="subcellular location">
    <subcellularLocation>
        <location evidence="1">Cell membrane</location>
        <topology evidence="1">Multi-pass membrane protein</topology>
    </subcellularLocation>
</comment>
<dbReference type="CDD" id="cd09319">
    <property type="entry name" value="TDT_like_1"/>
    <property type="match status" value="1"/>
</dbReference>
<protein>
    <submittedName>
        <fullName evidence="9">C4-dicarboxylate ABC transporter</fullName>
    </submittedName>
</protein>
<evidence type="ECO:0000256" key="4">
    <source>
        <dbReference type="ARBA" id="ARBA00022475"/>
    </source>
</evidence>
<dbReference type="Gene3D" id="1.50.10.150">
    <property type="entry name" value="Voltage-dependent anion channel"/>
    <property type="match status" value="1"/>
</dbReference>